<dbReference type="Proteomes" id="UP000193689">
    <property type="component" value="Unassembled WGS sequence"/>
</dbReference>
<gene>
    <name evidence="1" type="ORF">BCR38DRAFT_420623</name>
</gene>
<dbReference type="GeneID" id="63775607"/>
<dbReference type="OrthoDB" id="88410at2759"/>
<comment type="caution">
    <text evidence="1">The sequence shown here is derived from an EMBL/GenBank/DDBJ whole genome shotgun (WGS) entry which is preliminary data.</text>
</comment>
<evidence type="ECO:0000313" key="2">
    <source>
        <dbReference type="Proteomes" id="UP000193689"/>
    </source>
</evidence>
<dbReference type="RefSeq" id="XP_040719933.1">
    <property type="nucleotide sequence ID" value="XM_040859395.1"/>
</dbReference>
<dbReference type="EMBL" id="MCFJ01000002">
    <property type="protein sequence ID" value="ORY69983.1"/>
    <property type="molecule type" value="Genomic_DNA"/>
</dbReference>
<evidence type="ECO:0000313" key="1">
    <source>
        <dbReference type="EMBL" id="ORY69983.1"/>
    </source>
</evidence>
<organism evidence="1 2">
    <name type="scientific">Pseudomassariella vexata</name>
    <dbReference type="NCBI Taxonomy" id="1141098"/>
    <lineage>
        <taxon>Eukaryota</taxon>
        <taxon>Fungi</taxon>
        <taxon>Dikarya</taxon>
        <taxon>Ascomycota</taxon>
        <taxon>Pezizomycotina</taxon>
        <taxon>Sordariomycetes</taxon>
        <taxon>Xylariomycetidae</taxon>
        <taxon>Amphisphaeriales</taxon>
        <taxon>Pseudomassariaceae</taxon>
        <taxon>Pseudomassariella</taxon>
    </lineage>
</organism>
<protein>
    <submittedName>
        <fullName evidence="1">Uncharacterized protein</fullName>
    </submittedName>
</protein>
<dbReference type="PANTHER" id="PTHR34724">
    <property type="entry name" value="OS12G0596101 PROTEIN"/>
    <property type="match status" value="1"/>
</dbReference>
<accession>A0A1Y2EEH3</accession>
<proteinExistence type="predicted"/>
<dbReference type="AlphaFoldDB" id="A0A1Y2EEH3"/>
<keyword evidence="2" id="KW-1185">Reference proteome</keyword>
<dbReference type="InParanoid" id="A0A1Y2EEH3"/>
<name>A0A1Y2EEH3_9PEZI</name>
<sequence>MCYNATCPTCSKQSWRGCGSHIPSALSDYTEDQWCICKPQTMVNGKAYPPAAKLQIWGMSWLSNYLSHGSRQQDGIKGEL</sequence>
<reference evidence="1 2" key="1">
    <citation type="submission" date="2016-07" db="EMBL/GenBank/DDBJ databases">
        <title>Pervasive Adenine N6-methylation of Active Genes in Fungi.</title>
        <authorList>
            <consortium name="DOE Joint Genome Institute"/>
            <person name="Mondo S.J."/>
            <person name="Dannebaum R.O."/>
            <person name="Kuo R.C."/>
            <person name="Labutti K."/>
            <person name="Haridas S."/>
            <person name="Kuo A."/>
            <person name="Salamov A."/>
            <person name="Ahrendt S.R."/>
            <person name="Lipzen A."/>
            <person name="Sullivan W."/>
            <person name="Andreopoulos W.B."/>
            <person name="Clum A."/>
            <person name="Lindquist E."/>
            <person name="Daum C."/>
            <person name="Ramamoorthy G.K."/>
            <person name="Gryganskyi A."/>
            <person name="Culley D."/>
            <person name="Magnuson J.K."/>
            <person name="James T.Y."/>
            <person name="O'Malley M.A."/>
            <person name="Stajich J.E."/>
            <person name="Spatafora J.W."/>
            <person name="Visel A."/>
            <person name="Grigoriev I.V."/>
        </authorList>
    </citation>
    <scope>NUCLEOTIDE SEQUENCE [LARGE SCALE GENOMIC DNA]</scope>
    <source>
        <strain evidence="1 2">CBS 129021</strain>
    </source>
</reference>
<dbReference type="PANTHER" id="PTHR34724:SF2">
    <property type="entry name" value="OS12G0596101 PROTEIN"/>
    <property type="match status" value="1"/>
</dbReference>